<dbReference type="Pfam" id="PF12532">
    <property type="entry name" value="DUF3732"/>
    <property type="match status" value="1"/>
</dbReference>
<dbReference type="RefSeq" id="WP_149675886.1">
    <property type="nucleotide sequence ID" value="NZ_VTUZ01000056.1"/>
</dbReference>
<accession>A0A5B0G5A1</accession>
<dbReference type="InterPro" id="IPR027417">
    <property type="entry name" value="P-loop_NTPase"/>
</dbReference>
<evidence type="ECO:0000313" key="1">
    <source>
        <dbReference type="EMBL" id="KAA0998587.1"/>
    </source>
</evidence>
<gene>
    <name evidence="1" type="ORF">FVF58_44140</name>
</gene>
<dbReference type="EMBL" id="VTUZ01000056">
    <property type="protein sequence ID" value="KAA0998587.1"/>
    <property type="molecule type" value="Genomic_DNA"/>
</dbReference>
<dbReference type="Gene3D" id="3.40.50.300">
    <property type="entry name" value="P-loop containing nucleotide triphosphate hydrolases"/>
    <property type="match status" value="1"/>
</dbReference>
<dbReference type="SUPFAM" id="SSF52540">
    <property type="entry name" value="P-loop containing nucleoside triphosphate hydrolases"/>
    <property type="match status" value="1"/>
</dbReference>
<dbReference type="GO" id="GO:0016887">
    <property type="term" value="F:ATP hydrolysis activity"/>
    <property type="evidence" value="ECO:0007669"/>
    <property type="project" value="InterPro"/>
</dbReference>
<sequence length="667" mass="76331">MKCHVKLIGVVDHEDNLHYVPFSPGLNIITGKSSTGKSALIEIFDYCLGSAEDTIPVGVITDRSKLFFSVLQFPRYMLITARRAGADRCFAREVSGSNQEHILDLLSSSEAFFEERYFMHLSEFKKSIGRHFAITLENIDEDPFHKALTGRKTETPSVRSFSSFMLQHQNLVANKHAIFYRFDEKHKRDQAIDHFKILMGFVGEGYFDLVKELESARYDLKKLQTQIPKEDKRKSDCIAEYNFNLAEYKGFSGMTLFDMTADDIWKEPHLALQRIASHRVMVDVLSNQGEARRRLLLEERAAALVLRRQTESKLRMIDHSISSSVRFGEESLTITLPAGSDPKEPHCPMCKAPNHAPAIEGNKLAAAIDWLNGELRLSAYAREGFIDERRQTVAKLKEIDTDLQRNKAALRPFEEEVERLHSPEKVNEQAIKAKLKLEIAIQRQIDRPPSELDDARRTLEDRVKQLERQVGQFGVEQLMAELESSINSKMCEIGDKFEFEATYRPVKLRFDLETFDLWYQRDANTRIYLRSMGSGANWLYSHLALFLSLHYHFAARSDTGCKIPPILFLDQPTQVYFPASLDDGKAFAPEALAKQAKREEKLDADMDAVTNMFTQLARFCKETGQMTGVIPQIIISDHADNLELGDGYEFRSYVRATWRDRGFIADA</sequence>
<dbReference type="Proteomes" id="UP000325273">
    <property type="component" value="Unassembled WGS sequence"/>
</dbReference>
<organism evidence="1 2">
    <name type="scientific">Paraburkholderia panacisoli</name>
    <dbReference type="NCBI Taxonomy" id="2603818"/>
    <lineage>
        <taxon>Bacteria</taxon>
        <taxon>Pseudomonadati</taxon>
        <taxon>Pseudomonadota</taxon>
        <taxon>Betaproteobacteria</taxon>
        <taxon>Burkholderiales</taxon>
        <taxon>Burkholderiaceae</taxon>
        <taxon>Paraburkholderia</taxon>
    </lineage>
</organism>
<comment type="caution">
    <text evidence="1">The sequence shown here is derived from an EMBL/GenBank/DDBJ whole genome shotgun (WGS) entry which is preliminary data.</text>
</comment>
<keyword evidence="2" id="KW-1185">Reference proteome</keyword>
<dbReference type="InterPro" id="IPR022205">
    <property type="entry name" value="DUF3732"/>
</dbReference>
<evidence type="ECO:0000313" key="2">
    <source>
        <dbReference type="Proteomes" id="UP000325273"/>
    </source>
</evidence>
<reference evidence="1 2" key="1">
    <citation type="submission" date="2019-08" db="EMBL/GenBank/DDBJ databases">
        <title>Paraburkholderia sp. DCY113.</title>
        <authorList>
            <person name="Kang J."/>
        </authorList>
    </citation>
    <scope>NUCLEOTIDE SEQUENCE [LARGE SCALE GENOMIC DNA]</scope>
    <source>
        <strain evidence="1 2">DCY113</strain>
    </source>
</reference>
<dbReference type="GO" id="GO:0006302">
    <property type="term" value="P:double-strand break repair"/>
    <property type="evidence" value="ECO:0007669"/>
    <property type="project" value="InterPro"/>
</dbReference>
<protein>
    <submittedName>
        <fullName evidence="1">DUF3732 domain-containing protein</fullName>
    </submittedName>
</protein>
<name>A0A5B0G5A1_9BURK</name>
<proteinExistence type="predicted"/>
<dbReference type="AlphaFoldDB" id="A0A5B0G5A1"/>